<feature type="site" description="Transition state stabilizer" evidence="9">
    <location>
        <position position="35"/>
    </location>
</feature>
<comment type="similarity">
    <text evidence="3 9 10">Belongs to the IspF family.</text>
</comment>
<sequence>MFRIGHGFDLHRLQPGEGVTLGGVFIACDYAIVAHSDGDAVIHALCDALLGAAALGDIGHYFPDTDPEFAGADSRMLLREVVKTLEQAGFRPVNVDLTIIAQVPKLAPYIIAMRQRLCEDLGLDIGAVNVKATTHEGVDAIGEKRALSAHAVTLIAADM</sequence>
<evidence type="ECO:0000256" key="4">
    <source>
        <dbReference type="ARBA" id="ARBA00011233"/>
    </source>
</evidence>
<reference evidence="12 13" key="1">
    <citation type="submission" date="2023-09" db="EMBL/GenBank/DDBJ databases">
        <authorList>
            <person name="Rey-Velasco X."/>
        </authorList>
    </citation>
    <scope>NUCLEOTIDE SEQUENCE [LARGE SCALE GENOMIC DNA]</scope>
    <source>
        <strain evidence="12 13">W345</strain>
    </source>
</reference>
<comment type="function">
    <text evidence="9">Involved in the biosynthesis of isopentenyl diphosphate (IPP) and dimethylallyl diphosphate (DMAPP), two major building blocks of isoprenoid compounds. Catalyzes the conversion of 4-diphosphocytidyl-2-C-methyl-D-erythritol 2-phosphate (CDP-ME2P) to 2-C-methyl-D-erythritol 2,4-cyclodiphosphate (ME-CPP) with a corresponding release of cytidine 5-monophosphate (CMP).</text>
</comment>
<proteinExistence type="inferred from homology"/>
<keyword evidence="7 9" id="KW-0414">Isoprene biosynthesis</keyword>
<evidence type="ECO:0000256" key="1">
    <source>
        <dbReference type="ARBA" id="ARBA00000200"/>
    </source>
</evidence>
<feature type="site" description="Transition state stabilizer" evidence="9">
    <location>
        <position position="134"/>
    </location>
</feature>
<dbReference type="Proteomes" id="UP001254608">
    <property type="component" value="Unassembled WGS sequence"/>
</dbReference>
<dbReference type="PROSITE" id="PS51257">
    <property type="entry name" value="PROKAR_LIPOPROTEIN"/>
    <property type="match status" value="1"/>
</dbReference>
<dbReference type="CDD" id="cd00554">
    <property type="entry name" value="MECDP_synthase"/>
    <property type="match status" value="1"/>
</dbReference>
<evidence type="ECO:0000256" key="9">
    <source>
        <dbReference type="HAMAP-Rule" id="MF_00107"/>
    </source>
</evidence>
<gene>
    <name evidence="9 12" type="primary">ispF</name>
    <name evidence="12" type="ORF">RM530_17535</name>
</gene>
<feature type="binding site" evidence="9">
    <location>
        <begin position="133"/>
        <end position="136"/>
    </location>
    <ligand>
        <name>4-CDP-2-C-methyl-D-erythritol 2-phosphate</name>
        <dbReference type="ChEBI" id="CHEBI:57919"/>
    </ligand>
</feature>
<feature type="binding site" evidence="9">
    <location>
        <position position="43"/>
    </location>
    <ligand>
        <name>a divalent metal cation</name>
        <dbReference type="ChEBI" id="CHEBI:60240"/>
    </ligand>
</feature>
<keyword evidence="13" id="KW-1185">Reference proteome</keyword>
<comment type="pathway">
    <text evidence="2 9">Isoprenoid biosynthesis; isopentenyl diphosphate biosynthesis via DXP pathway; isopentenyl diphosphate from 1-deoxy-D-xylulose 5-phosphate: step 4/6.</text>
</comment>
<evidence type="ECO:0000256" key="2">
    <source>
        <dbReference type="ARBA" id="ARBA00004709"/>
    </source>
</evidence>
<evidence type="ECO:0000313" key="12">
    <source>
        <dbReference type="EMBL" id="MDT0499148.1"/>
    </source>
</evidence>
<feature type="domain" description="2-C-methyl-D-erythritol 2,4-cyclodiphosphate synthase" evidence="11">
    <location>
        <begin position="2"/>
        <end position="155"/>
    </location>
</feature>
<dbReference type="SUPFAM" id="SSF69765">
    <property type="entry name" value="IpsF-like"/>
    <property type="match status" value="1"/>
</dbReference>
<dbReference type="GO" id="GO:0008685">
    <property type="term" value="F:2-C-methyl-D-erythritol 2,4-cyclodiphosphate synthase activity"/>
    <property type="evidence" value="ECO:0007669"/>
    <property type="project" value="UniProtKB-EC"/>
</dbReference>
<feature type="binding site" evidence="9">
    <location>
        <begin position="62"/>
        <end position="66"/>
    </location>
    <ligand>
        <name>4-CDP-2-C-methyl-D-erythritol 2-phosphate</name>
        <dbReference type="ChEBI" id="CHEBI:57919"/>
    </ligand>
</feature>
<protein>
    <recommendedName>
        <fullName evidence="5 9">2-C-methyl-D-erythritol 2,4-cyclodiphosphate synthase</fullName>
        <shortName evidence="9">MECDP-synthase</shortName>
        <shortName evidence="9">MECPP-synthase</shortName>
        <shortName evidence="9">MECPS</shortName>
        <ecNumber evidence="5 9">4.6.1.12</ecNumber>
    </recommendedName>
</protein>
<dbReference type="PANTHER" id="PTHR43181">
    <property type="entry name" value="2-C-METHYL-D-ERYTHRITOL 2,4-CYCLODIPHOSPHATE SYNTHASE, CHLOROPLASTIC"/>
    <property type="match status" value="1"/>
</dbReference>
<feature type="binding site" evidence="9">
    <location>
        <position position="9"/>
    </location>
    <ligand>
        <name>a divalent metal cation</name>
        <dbReference type="ChEBI" id="CHEBI:60240"/>
    </ligand>
</feature>
<dbReference type="HAMAP" id="MF_00107">
    <property type="entry name" value="IspF"/>
    <property type="match status" value="1"/>
</dbReference>
<evidence type="ECO:0000256" key="10">
    <source>
        <dbReference type="RuleBase" id="RU004395"/>
    </source>
</evidence>
<evidence type="ECO:0000256" key="3">
    <source>
        <dbReference type="ARBA" id="ARBA00008480"/>
    </source>
</evidence>
<evidence type="ECO:0000256" key="6">
    <source>
        <dbReference type="ARBA" id="ARBA00022723"/>
    </source>
</evidence>
<comment type="subunit">
    <text evidence="4 9">Homotrimer.</text>
</comment>
<evidence type="ECO:0000256" key="5">
    <source>
        <dbReference type="ARBA" id="ARBA00012579"/>
    </source>
</evidence>
<evidence type="ECO:0000259" key="11">
    <source>
        <dbReference type="Pfam" id="PF02542"/>
    </source>
</evidence>
<dbReference type="EMBL" id="JAVRIC010000038">
    <property type="protein sequence ID" value="MDT0499148.1"/>
    <property type="molecule type" value="Genomic_DNA"/>
</dbReference>
<feature type="binding site" evidence="9">
    <location>
        <begin position="57"/>
        <end position="59"/>
    </location>
    <ligand>
        <name>4-CDP-2-C-methyl-D-erythritol 2-phosphate</name>
        <dbReference type="ChEBI" id="CHEBI:57919"/>
    </ligand>
</feature>
<organism evidence="12 13">
    <name type="scientific">Banduia mediterranea</name>
    <dbReference type="NCBI Taxonomy" id="3075609"/>
    <lineage>
        <taxon>Bacteria</taxon>
        <taxon>Pseudomonadati</taxon>
        <taxon>Pseudomonadota</taxon>
        <taxon>Gammaproteobacteria</taxon>
        <taxon>Nevskiales</taxon>
        <taxon>Algiphilaceae</taxon>
        <taxon>Banduia</taxon>
    </lineage>
</organism>
<dbReference type="PANTHER" id="PTHR43181:SF1">
    <property type="entry name" value="2-C-METHYL-D-ERYTHRITOL 2,4-CYCLODIPHOSPHATE SYNTHASE, CHLOROPLASTIC"/>
    <property type="match status" value="1"/>
</dbReference>
<comment type="cofactor">
    <cofactor evidence="9">
        <name>a divalent metal cation</name>
        <dbReference type="ChEBI" id="CHEBI:60240"/>
    </cofactor>
    <text evidence="9">Binds 1 divalent metal cation per subunit.</text>
</comment>
<keyword evidence="6 9" id="KW-0479">Metal-binding</keyword>
<evidence type="ECO:0000256" key="7">
    <source>
        <dbReference type="ARBA" id="ARBA00023229"/>
    </source>
</evidence>
<comment type="caution">
    <text evidence="12">The sequence shown here is derived from an EMBL/GenBank/DDBJ whole genome shotgun (WGS) entry which is preliminary data.</text>
</comment>
<feature type="binding site" evidence="9">
    <location>
        <begin position="9"/>
        <end position="11"/>
    </location>
    <ligand>
        <name>4-CDP-2-C-methyl-D-erythritol 2-phosphate</name>
        <dbReference type="ChEBI" id="CHEBI:57919"/>
    </ligand>
</feature>
<dbReference type="Gene3D" id="3.30.1330.50">
    <property type="entry name" value="2-C-methyl-D-erythritol 2,4-cyclodiphosphate synthase"/>
    <property type="match status" value="1"/>
</dbReference>
<evidence type="ECO:0000256" key="8">
    <source>
        <dbReference type="ARBA" id="ARBA00023239"/>
    </source>
</evidence>
<dbReference type="InterPro" id="IPR020555">
    <property type="entry name" value="MECDP_synthase_CS"/>
</dbReference>
<keyword evidence="8 9" id="KW-0456">Lyase</keyword>
<dbReference type="InterPro" id="IPR036571">
    <property type="entry name" value="MECDP_synthase_sf"/>
</dbReference>
<comment type="caution">
    <text evidence="9">Lacks conserved residue(s) required for the propagation of feature annotation.</text>
</comment>
<dbReference type="NCBIfam" id="TIGR00151">
    <property type="entry name" value="ispF"/>
    <property type="match status" value="1"/>
</dbReference>
<accession>A0ABU2WMP0</accession>
<comment type="catalytic activity">
    <reaction evidence="1 9 10">
        <text>4-CDP-2-C-methyl-D-erythritol 2-phosphate = 2-C-methyl-D-erythritol 2,4-cyclic diphosphate + CMP</text>
        <dbReference type="Rhea" id="RHEA:23864"/>
        <dbReference type="ChEBI" id="CHEBI:57919"/>
        <dbReference type="ChEBI" id="CHEBI:58483"/>
        <dbReference type="ChEBI" id="CHEBI:60377"/>
        <dbReference type="EC" id="4.6.1.12"/>
    </reaction>
</comment>
<feature type="binding site" evidence="9">
    <location>
        <begin position="35"/>
        <end position="36"/>
    </location>
    <ligand>
        <name>4-CDP-2-C-methyl-D-erythritol 2-phosphate</name>
        <dbReference type="ChEBI" id="CHEBI:57919"/>
    </ligand>
</feature>
<dbReference type="EC" id="4.6.1.12" evidence="5 9"/>
<evidence type="ECO:0000313" key="13">
    <source>
        <dbReference type="Proteomes" id="UP001254608"/>
    </source>
</evidence>
<name>A0ABU2WMP0_9GAMM</name>
<dbReference type="PROSITE" id="PS01350">
    <property type="entry name" value="ISPF"/>
    <property type="match status" value="1"/>
</dbReference>
<dbReference type="Pfam" id="PF02542">
    <property type="entry name" value="YgbB"/>
    <property type="match status" value="1"/>
</dbReference>
<feature type="binding site" evidence="9">
    <location>
        <position position="11"/>
    </location>
    <ligand>
        <name>a divalent metal cation</name>
        <dbReference type="ChEBI" id="CHEBI:60240"/>
    </ligand>
</feature>
<dbReference type="InterPro" id="IPR003526">
    <property type="entry name" value="MECDP_synthase"/>
</dbReference>
<dbReference type="RefSeq" id="WP_311366558.1">
    <property type="nucleotide sequence ID" value="NZ_JAVRIC010000038.1"/>
</dbReference>